<dbReference type="Proteomes" id="UP000276215">
    <property type="component" value="Unassembled WGS sequence"/>
</dbReference>
<gene>
    <name evidence="2" type="ORF">L873DRAFT_1789924</name>
</gene>
<evidence type="ECO:0000256" key="1">
    <source>
        <dbReference type="SAM" id="MobiDB-lite"/>
    </source>
</evidence>
<feature type="region of interest" description="Disordered" evidence="1">
    <location>
        <begin position="39"/>
        <end position="71"/>
    </location>
</feature>
<keyword evidence="3" id="KW-1185">Reference proteome</keyword>
<dbReference type="AlphaFoldDB" id="A0A3N4JPR2"/>
<proteinExistence type="predicted"/>
<sequence>MDLKFLLNPAPKQIPKPTPTTIPVERGQAAPVLLARLEQEPTADTQAASMKPTTRRSIMPPRPARVPKSTAEWTGEHFADVRKCMKDSYTREFKVKVLQWWYHYQLP</sequence>
<accession>A0A3N4JPR2</accession>
<reference evidence="2 3" key="1">
    <citation type="journal article" date="2018" name="Nat. Ecol. Evol.">
        <title>Pezizomycetes genomes reveal the molecular basis of ectomycorrhizal truffle lifestyle.</title>
        <authorList>
            <person name="Murat C."/>
            <person name="Payen T."/>
            <person name="Noel B."/>
            <person name="Kuo A."/>
            <person name="Morin E."/>
            <person name="Chen J."/>
            <person name="Kohler A."/>
            <person name="Krizsan K."/>
            <person name="Balestrini R."/>
            <person name="Da Silva C."/>
            <person name="Montanini B."/>
            <person name="Hainaut M."/>
            <person name="Levati E."/>
            <person name="Barry K.W."/>
            <person name="Belfiori B."/>
            <person name="Cichocki N."/>
            <person name="Clum A."/>
            <person name="Dockter R.B."/>
            <person name="Fauchery L."/>
            <person name="Guy J."/>
            <person name="Iotti M."/>
            <person name="Le Tacon F."/>
            <person name="Lindquist E.A."/>
            <person name="Lipzen A."/>
            <person name="Malagnac F."/>
            <person name="Mello A."/>
            <person name="Molinier V."/>
            <person name="Miyauchi S."/>
            <person name="Poulain J."/>
            <person name="Riccioni C."/>
            <person name="Rubini A."/>
            <person name="Sitrit Y."/>
            <person name="Splivallo R."/>
            <person name="Traeger S."/>
            <person name="Wang M."/>
            <person name="Zifcakova L."/>
            <person name="Wipf D."/>
            <person name="Zambonelli A."/>
            <person name="Paolocci F."/>
            <person name="Nowrousian M."/>
            <person name="Ottonello S."/>
            <person name="Baldrian P."/>
            <person name="Spatafora J.W."/>
            <person name="Henrissat B."/>
            <person name="Nagy L.G."/>
            <person name="Aury J.M."/>
            <person name="Wincker P."/>
            <person name="Grigoriev I.V."/>
            <person name="Bonfante P."/>
            <person name="Martin F.M."/>
        </authorList>
    </citation>
    <scope>NUCLEOTIDE SEQUENCE [LARGE SCALE GENOMIC DNA]</scope>
    <source>
        <strain evidence="2 3">120613-1</strain>
    </source>
</reference>
<dbReference type="EMBL" id="ML120391">
    <property type="protein sequence ID" value="RPA99008.1"/>
    <property type="molecule type" value="Genomic_DNA"/>
</dbReference>
<organism evidence="2 3">
    <name type="scientific">Choiromyces venosus 120613-1</name>
    <dbReference type="NCBI Taxonomy" id="1336337"/>
    <lineage>
        <taxon>Eukaryota</taxon>
        <taxon>Fungi</taxon>
        <taxon>Dikarya</taxon>
        <taxon>Ascomycota</taxon>
        <taxon>Pezizomycotina</taxon>
        <taxon>Pezizomycetes</taxon>
        <taxon>Pezizales</taxon>
        <taxon>Tuberaceae</taxon>
        <taxon>Choiromyces</taxon>
    </lineage>
</organism>
<evidence type="ECO:0000313" key="3">
    <source>
        <dbReference type="Proteomes" id="UP000276215"/>
    </source>
</evidence>
<feature type="compositionally biased region" description="Polar residues" evidence="1">
    <location>
        <begin position="42"/>
        <end position="56"/>
    </location>
</feature>
<name>A0A3N4JPR2_9PEZI</name>
<evidence type="ECO:0000313" key="2">
    <source>
        <dbReference type="EMBL" id="RPA99008.1"/>
    </source>
</evidence>
<protein>
    <submittedName>
        <fullName evidence="2">Uncharacterized protein</fullName>
    </submittedName>
</protein>